<evidence type="ECO:0000256" key="10">
    <source>
        <dbReference type="PROSITE-ProRule" id="PRU01213"/>
    </source>
</evidence>
<name>A0A6N6MRI7_9HYPH</name>
<evidence type="ECO:0000259" key="11">
    <source>
        <dbReference type="PROSITE" id="PS50893"/>
    </source>
</evidence>
<dbReference type="PANTHER" id="PTHR43514">
    <property type="entry name" value="ABC TRANSPORTER I FAMILY MEMBER 10"/>
    <property type="match status" value="1"/>
</dbReference>
<dbReference type="SUPFAM" id="SSF52540">
    <property type="entry name" value="P-loop containing nucleoside triphosphate hydrolases"/>
    <property type="match status" value="1"/>
</dbReference>
<protein>
    <submittedName>
        <fullName evidence="13">Molybdenum ABC transporter ATP-binding protein</fullName>
    </submittedName>
</protein>
<evidence type="ECO:0000256" key="5">
    <source>
        <dbReference type="ARBA" id="ARBA00022519"/>
    </source>
</evidence>
<dbReference type="PROSITE" id="PS51866">
    <property type="entry name" value="MOP"/>
    <property type="match status" value="1"/>
</dbReference>
<dbReference type="GO" id="GO:0016887">
    <property type="term" value="F:ATP hydrolysis activity"/>
    <property type="evidence" value="ECO:0007669"/>
    <property type="project" value="InterPro"/>
</dbReference>
<evidence type="ECO:0000256" key="8">
    <source>
        <dbReference type="ARBA" id="ARBA00022967"/>
    </source>
</evidence>
<dbReference type="InterPro" id="IPR003593">
    <property type="entry name" value="AAA+_ATPase"/>
</dbReference>
<dbReference type="AlphaFoldDB" id="A0A6N6MRI7"/>
<dbReference type="InterPro" id="IPR008995">
    <property type="entry name" value="Mo/tungstate-bd_C_term_dom"/>
</dbReference>
<evidence type="ECO:0000313" key="14">
    <source>
        <dbReference type="Proteomes" id="UP000441523"/>
    </source>
</evidence>
<evidence type="ECO:0000256" key="1">
    <source>
        <dbReference type="ARBA" id="ARBA00005417"/>
    </source>
</evidence>
<keyword evidence="7 13" id="KW-0067">ATP-binding</keyword>
<evidence type="ECO:0000256" key="7">
    <source>
        <dbReference type="ARBA" id="ARBA00022840"/>
    </source>
</evidence>
<dbReference type="GO" id="GO:0140359">
    <property type="term" value="F:ABC-type transporter activity"/>
    <property type="evidence" value="ECO:0007669"/>
    <property type="project" value="InterPro"/>
</dbReference>
<gene>
    <name evidence="13" type="primary">modC</name>
    <name evidence="13" type="ORF">F6X51_16860</name>
</gene>
<dbReference type="PANTHER" id="PTHR43514:SF4">
    <property type="entry name" value="ABC TRANSPORTER I FAMILY MEMBER 10"/>
    <property type="match status" value="1"/>
</dbReference>
<evidence type="ECO:0000259" key="12">
    <source>
        <dbReference type="PROSITE" id="PS51866"/>
    </source>
</evidence>
<dbReference type="GO" id="GO:0015098">
    <property type="term" value="F:molybdate ion transmembrane transporter activity"/>
    <property type="evidence" value="ECO:0007669"/>
    <property type="project" value="InterPro"/>
</dbReference>
<dbReference type="InterPro" id="IPR005116">
    <property type="entry name" value="Transp-assoc_OB_typ1"/>
</dbReference>
<organism evidence="13 14">
    <name type="scientific">Methylobacterium planeticum</name>
    <dbReference type="NCBI Taxonomy" id="2615211"/>
    <lineage>
        <taxon>Bacteria</taxon>
        <taxon>Pseudomonadati</taxon>
        <taxon>Pseudomonadota</taxon>
        <taxon>Alphaproteobacteria</taxon>
        <taxon>Hyphomicrobiales</taxon>
        <taxon>Methylobacteriaceae</taxon>
        <taxon>Methylobacterium</taxon>
    </lineage>
</organism>
<keyword evidence="8" id="KW-1278">Translocase</keyword>
<dbReference type="SUPFAM" id="SSF50331">
    <property type="entry name" value="MOP-like"/>
    <property type="match status" value="1"/>
</dbReference>
<feature type="domain" description="Mop" evidence="12">
    <location>
        <begin position="310"/>
        <end position="375"/>
    </location>
</feature>
<keyword evidence="2" id="KW-0813">Transport</keyword>
<dbReference type="GO" id="GO:0016020">
    <property type="term" value="C:membrane"/>
    <property type="evidence" value="ECO:0007669"/>
    <property type="project" value="InterPro"/>
</dbReference>
<dbReference type="EMBL" id="VZZJ01000015">
    <property type="protein sequence ID" value="KAB1072099.1"/>
    <property type="molecule type" value="Genomic_DNA"/>
</dbReference>
<evidence type="ECO:0000256" key="2">
    <source>
        <dbReference type="ARBA" id="ARBA00022448"/>
    </source>
</evidence>
<reference evidence="13 14" key="1">
    <citation type="submission" date="2019-09" db="EMBL/GenBank/DDBJ databases">
        <title>YIM 132548 draft genome.</title>
        <authorList>
            <person name="Jiang L."/>
        </authorList>
    </citation>
    <scope>NUCLEOTIDE SEQUENCE [LARGE SCALE GENOMIC DNA]</scope>
    <source>
        <strain evidence="13 14">YIM 132548</strain>
    </source>
</reference>
<dbReference type="InterPro" id="IPR003439">
    <property type="entry name" value="ABC_transporter-like_ATP-bd"/>
</dbReference>
<dbReference type="InterPro" id="IPR011868">
    <property type="entry name" value="ModC_ABC_ATP-bd"/>
</dbReference>
<comment type="similarity">
    <text evidence="1">Belongs to the ABC transporter superfamily.</text>
</comment>
<keyword evidence="14" id="KW-1185">Reference proteome</keyword>
<dbReference type="InterPro" id="IPR017871">
    <property type="entry name" value="ABC_transporter-like_CS"/>
</dbReference>
<keyword evidence="9" id="KW-0472">Membrane</keyword>
<dbReference type="InterPro" id="IPR027417">
    <property type="entry name" value="P-loop_NTPase"/>
</dbReference>
<evidence type="ECO:0000313" key="13">
    <source>
        <dbReference type="EMBL" id="KAB1072099.1"/>
    </source>
</evidence>
<dbReference type="InterPro" id="IPR004606">
    <property type="entry name" value="Mop_domain"/>
</dbReference>
<comment type="caution">
    <text evidence="13">The sequence shown here is derived from an EMBL/GenBank/DDBJ whole genome shotgun (WGS) entry which is preliminary data.</text>
</comment>
<dbReference type="RefSeq" id="WP_150964844.1">
    <property type="nucleotide sequence ID" value="NZ_VZZJ01000015.1"/>
</dbReference>
<dbReference type="InterPro" id="IPR050334">
    <property type="entry name" value="Molybdenum_import_ModC"/>
</dbReference>
<sequence>MARAPRRPPARRVSVAADGVAVSLARRLGAFSLDVAFTTGPGLTALFGRSGSGKTSVIGLMAGLGRPDRGRIAIGDEVLLDTARGIDVPVHRRRIATVFQEARLLPHLTVRGNLGYGRFFARRRPGPAVSTGTVVEMLGIGHLLERRPAGLSGGERQRVAIGRALLAKPRLLLMDEPLAALDEARKAEILPYIERLRDEAGVPIVYVSHAVAEVARLAGTVVVLEEGRVAAAGPAGLILRRADLLPAHAGEAGALLDMVVAAQDPAGGLTHLSGAAGPLVVPHLARPPGARVRVRVPARDVLVATQAPAGLSARNVLPGRIAALDARGPAVMVEIDCNGVTLAARLTGASVLALGLAPGLPVFAVIKSVAFDPTEVGSRAVEI</sequence>
<dbReference type="PROSITE" id="PS00211">
    <property type="entry name" value="ABC_TRANSPORTER_1"/>
    <property type="match status" value="1"/>
</dbReference>
<keyword evidence="3" id="KW-1003">Cell membrane</keyword>
<evidence type="ECO:0000256" key="9">
    <source>
        <dbReference type="ARBA" id="ARBA00023136"/>
    </source>
</evidence>
<accession>A0A6N6MRI7</accession>
<proteinExistence type="inferred from homology"/>
<evidence type="ECO:0000256" key="6">
    <source>
        <dbReference type="ARBA" id="ARBA00022741"/>
    </source>
</evidence>
<keyword evidence="6" id="KW-0547">Nucleotide-binding</keyword>
<feature type="domain" description="ABC transporter" evidence="11">
    <location>
        <begin position="15"/>
        <end position="251"/>
    </location>
</feature>
<dbReference type="Gene3D" id="2.40.50.100">
    <property type="match status" value="1"/>
</dbReference>
<dbReference type="Proteomes" id="UP000441523">
    <property type="component" value="Unassembled WGS sequence"/>
</dbReference>
<dbReference type="Pfam" id="PF00005">
    <property type="entry name" value="ABC_tran"/>
    <property type="match status" value="1"/>
</dbReference>
<evidence type="ECO:0000256" key="4">
    <source>
        <dbReference type="ARBA" id="ARBA00022505"/>
    </source>
</evidence>
<dbReference type="Pfam" id="PF03459">
    <property type="entry name" value="TOBE"/>
    <property type="match status" value="1"/>
</dbReference>
<dbReference type="NCBIfam" id="TIGR02142">
    <property type="entry name" value="modC_ABC"/>
    <property type="match status" value="1"/>
</dbReference>
<evidence type="ECO:0000256" key="3">
    <source>
        <dbReference type="ARBA" id="ARBA00022475"/>
    </source>
</evidence>
<dbReference type="PROSITE" id="PS50893">
    <property type="entry name" value="ABC_TRANSPORTER_2"/>
    <property type="match status" value="1"/>
</dbReference>
<dbReference type="GO" id="GO:0005524">
    <property type="term" value="F:ATP binding"/>
    <property type="evidence" value="ECO:0007669"/>
    <property type="project" value="UniProtKB-KW"/>
</dbReference>
<keyword evidence="4 10" id="KW-0500">Molybdenum</keyword>
<dbReference type="SMART" id="SM00382">
    <property type="entry name" value="AAA"/>
    <property type="match status" value="1"/>
</dbReference>
<dbReference type="Gene3D" id="3.40.50.300">
    <property type="entry name" value="P-loop containing nucleotide triphosphate hydrolases"/>
    <property type="match status" value="1"/>
</dbReference>
<keyword evidence="5" id="KW-0997">Cell inner membrane</keyword>